<dbReference type="RefSeq" id="WP_160776888.1">
    <property type="nucleotide sequence ID" value="NZ_WUMV01000008.1"/>
</dbReference>
<keyword evidence="3" id="KW-0732">Signal</keyword>
<feature type="signal peptide" evidence="3">
    <location>
        <begin position="1"/>
        <end position="23"/>
    </location>
</feature>
<dbReference type="AlphaFoldDB" id="A0A7X3LX21"/>
<feature type="chain" id="PRO_5030731399" description="LPXTG-motif cell wall anchor domain-containing protein" evidence="3">
    <location>
        <begin position="24"/>
        <end position="84"/>
    </location>
</feature>
<dbReference type="InterPro" id="IPR046619">
    <property type="entry name" value="DUF6732"/>
</dbReference>
<keyword evidence="2" id="KW-0812">Transmembrane</keyword>
<sequence length="84" mass="8357">MFRSFLSAAAALLPVAFPAVAHAHVGHVGDLAGHSHWAGIAAIAGSAVLAGIVALKAKRKRQAEAGMEDAEAVEADSDTAEAAG</sequence>
<evidence type="ECO:0000256" key="1">
    <source>
        <dbReference type="SAM" id="MobiDB-lite"/>
    </source>
</evidence>
<keyword evidence="2" id="KW-1133">Transmembrane helix</keyword>
<name>A0A7X3LX21_9HYPH</name>
<keyword evidence="2" id="KW-0472">Membrane</keyword>
<gene>
    <name evidence="4" type="ORF">GR183_17105</name>
</gene>
<dbReference type="Pfam" id="PF20506">
    <property type="entry name" value="DUF6732"/>
    <property type="match status" value="1"/>
</dbReference>
<feature type="compositionally biased region" description="Acidic residues" evidence="1">
    <location>
        <begin position="66"/>
        <end position="84"/>
    </location>
</feature>
<protein>
    <recommendedName>
        <fullName evidence="6">LPXTG-motif cell wall anchor domain-containing protein</fullName>
    </recommendedName>
</protein>
<evidence type="ECO:0000313" key="4">
    <source>
        <dbReference type="EMBL" id="MXN66638.1"/>
    </source>
</evidence>
<proteinExistence type="predicted"/>
<evidence type="ECO:0008006" key="6">
    <source>
        <dbReference type="Google" id="ProtNLM"/>
    </source>
</evidence>
<comment type="caution">
    <text evidence="4">The sequence shown here is derived from an EMBL/GenBank/DDBJ whole genome shotgun (WGS) entry which is preliminary data.</text>
</comment>
<feature type="transmembrane region" description="Helical" evidence="2">
    <location>
        <begin position="39"/>
        <end position="57"/>
    </location>
</feature>
<organism evidence="4 5">
    <name type="scientific">Stappia sediminis</name>
    <dbReference type="NCBI Taxonomy" id="2692190"/>
    <lineage>
        <taxon>Bacteria</taxon>
        <taxon>Pseudomonadati</taxon>
        <taxon>Pseudomonadota</taxon>
        <taxon>Alphaproteobacteria</taxon>
        <taxon>Hyphomicrobiales</taxon>
        <taxon>Stappiaceae</taxon>
        <taxon>Stappia</taxon>
    </lineage>
</organism>
<accession>A0A7X3LX21</accession>
<evidence type="ECO:0000256" key="3">
    <source>
        <dbReference type="SAM" id="SignalP"/>
    </source>
</evidence>
<keyword evidence="5" id="KW-1185">Reference proteome</keyword>
<reference evidence="4 5" key="1">
    <citation type="submission" date="2019-12" db="EMBL/GenBank/DDBJ databases">
        <authorList>
            <person name="Li M."/>
        </authorList>
    </citation>
    <scope>NUCLEOTIDE SEQUENCE [LARGE SCALE GENOMIC DNA]</scope>
    <source>
        <strain evidence="4 5">GBMRC 2046</strain>
    </source>
</reference>
<dbReference type="Proteomes" id="UP000433101">
    <property type="component" value="Unassembled WGS sequence"/>
</dbReference>
<evidence type="ECO:0000256" key="2">
    <source>
        <dbReference type="SAM" id="Phobius"/>
    </source>
</evidence>
<evidence type="ECO:0000313" key="5">
    <source>
        <dbReference type="Proteomes" id="UP000433101"/>
    </source>
</evidence>
<feature type="region of interest" description="Disordered" evidence="1">
    <location>
        <begin position="65"/>
        <end position="84"/>
    </location>
</feature>
<dbReference type="EMBL" id="WUMV01000008">
    <property type="protein sequence ID" value="MXN66638.1"/>
    <property type="molecule type" value="Genomic_DNA"/>
</dbReference>